<comment type="caution">
    <text evidence="1">The sequence shown here is derived from an EMBL/GenBank/DDBJ whole genome shotgun (WGS) entry which is preliminary data.</text>
</comment>
<gene>
    <name evidence="1" type="ORF">ACFFVF_14675</name>
</gene>
<dbReference type="Proteomes" id="UP001589607">
    <property type="component" value="Unassembled WGS sequence"/>
</dbReference>
<evidence type="ECO:0000313" key="2">
    <source>
        <dbReference type="Proteomes" id="UP001589607"/>
    </source>
</evidence>
<keyword evidence="2" id="KW-1185">Reference proteome</keyword>
<protein>
    <submittedName>
        <fullName evidence="1">DUF2007 domain-containing protein</fullName>
    </submittedName>
</protein>
<proteinExistence type="predicted"/>
<evidence type="ECO:0000313" key="1">
    <source>
        <dbReference type="EMBL" id="MFB9097759.1"/>
    </source>
</evidence>
<dbReference type="EMBL" id="JBHMEY010000066">
    <property type="protein sequence ID" value="MFB9097759.1"/>
    <property type="molecule type" value="Genomic_DNA"/>
</dbReference>
<organism evidence="1 2">
    <name type="scientific">Flavobacterium jumunjinense</name>
    <dbReference type="NCBI Taxonomy" id="998845"/>
    <lineage>
        <taxon>Bacteria</taxon>
        <taxon>Pseudomonadati</taxon>
        <taxon>Bacteroidota</taxon>
        <taxon>Flavobacteriia</taxon>
        <taxon>Flavobacteriales</taxon>
        <taxon>Flavobacteriaceae</taxon>
        <taxon>Flavobacterium</taxon>
    </lineage>
</organism>
<reference evidence="1 2" key="1">
    <citation type="submission" date="2024-09" db="EMBL/GenBank/DDBJ databases">
        <authorList>
            <person name="Sun Q."/>
            <person name="Mori K."/>
        </authorList>
    </citation>
    <scope>NUCLEOTIDE SEQUENCE [LARGE SCALE GENOMIC DNA]</scope>
    <source>
        <strain evidence="1 2">CECT 7955</strain>
    </source>
</reference>
<accession>A0ABV5GQU8</accession>
<name>A0ABV5GQU8_9FLAO</name>
<dbReference type="RefSeq" id="WP_236457964.1">
    <property type="nucleotide sequence ID" value="NZ_CBCSGE010000008.1"/>
</dbReference>
<sequence length="79" mass="9214">MKEYITVAIFNYQHETFIIKNLLEQEGIKFIFENETLVSIDPFASIAYGGIKLKVHSNDLERVKQILDSFKNDNHLKIV</sequence>